<accession>A3IIS0</accession>
<name>A3IIS0_9CHRO</name>
<dbReference type="AlphaFoldDB" id="A3IIS0"/>
<keyword evidence="2" id="KW-1185">Reference proteome</keyword>
<evidence type="ECO:0000313" key="2">
    <source>
        <dbReference type="Proteomes" id="UP000003781"/>
    </source>
</evidence>
<sequence length="35" mass="3702">MSLSKLAPKSLTLVCADNSVALVSVLLEHPKLNPL</sequence>
<protein>
    <submittedName>
        <fullName evidence="1">Uncharacterized protein</fullName>
    </submittedName>
</protein>
<evidence type="ECO:0000313" key="1">
    <source>
        <dbReference type="EMBL" id="EAZ93702.1"/>
    </source>
</evidence>
<gene>
    <name evidence="1" type="ORF">CY0110_17942</name>
</gene>
<dbReference type="Proteomes" id="UP000003781">
    <property type="component" value="Unassembled WGS sequence"/>
</dbReference>
<organism evidence="1 2">
    <name type="scientific">Crocosphaera chwakensis CCY0110</name>
    <dbReference type="NCBI Taxonomy" id="391612"/>
    <lineage>
        <taxon>Bacteria</taxon>
        <taxon>Bacillati</taxon>
        <taxon>Cyanobacteriota</taxon>
        <taxon>Cyanophyceae</taxon>
        <taxon>Oscillatoriophycideae</taxon>
        <taxon>Chroococcales</taxon>
        <taxon>Aphanothecaceae</taxon>
        <taxon>Crocosphaera</taxon>
        <taxon>Crocosphaera chwakensis</taxon>
    </lineage>
</organism>
<proteinExistence type="predicted"/>
<comment type="caution">
    <text evidence="1">The sequence shown here is derived from an EMBL/GenBank/DDBJ whole genome shotgun (WGS) entry which is preliminary data.</text>
</comment>
<reference evidence="1 2" key="1">
    <citation type="submission" date="2007-03" db="EMBL/GenBank/DDBJ databases">
        <authorList>
            <person name="Stal L."/>
            <person name="Ferriera S."/>
            <person name="Johnson J."/>
            <person name="Kravitz S."/>
            <person name="Beeson K."/>
            <person name="Sutton G."/>
            <person name="Rogers Y.-H."/>
            <person name="Friedman R."/>
            <person name="Frazier M."/>
            <person name="Venter J.C."/>
        </authorList>
    </citation>
    <scope>NUCLEOTIDE SEQUENCE [LARGE SCALE GENOMIC DNA]</scope>
    <source>
        <strain evidence="1 2">CCY0110</strain>
    </source>
</reference>
<dbReference type="EMBL" id="AAXW01000002">
    <property type="protein sequence ID" value="EAZ93702.1"/>
    <property type="molecule type" value="Genomic_DNA"/>
</dbReference>